<keyword evidence="1" id="KW-1133">Transmembrane helix</keyword>
<keyword evidence="3" id="KW-1185">Reference proteome</keyword>
<proteinExistence type="predicted"/>
<evidence type="ECO:0000313" key="3">
    <source>
        <dbReference type="Proteomes" id="UP000366819"/>
    </source>
</evidence>
<organism evidence="2 3">
    <name type="scientific">Pandoraea aquatica</name>
    <dbReference type="NCBI Taxonomy" id="2508290"/>
    <lineage>
        <taxon>Bacteria</taxon>
        <taxon>Pseudomonadati</taxon>
        <taxon>Pseudomonadota</taxon>
        <taxon>Betaproteobacteria</taxon>
        <taxon>Burkholderiales</taxon>
        <taxon>Burkholderiaceae</taxon>
        <taxon>Pandoraea</taxon>
    </lineage>
</organism>
<reference evidence="2 3" key="1">
    <citation type="submission" date="2019-08" db="EMBL/GenBank/DDBJ databases">
        <authorList>
            <person name="Peeters C."/>
        </authorList>
    </citation>
    <scope>NUCLEOTIDE SEQUENCE [LARGE SCALE GENOMIC DNA]</scope>
    <source>
        <strain evidence="2 3">LMG 31011</strain>
    </source>
</reference>
<dbReference type="AlphaFoldDB" id="A0A5E4VXZ5"/>
<feature type="transmembrane region" description="Helical" evidence="1">
    <location>
        <begin position="20"/>
        <end position="39"/>
    </location>
</feature>
<dbReference type="OrthoDB" id="7597043at2"/>
<evidence type="ECO:0000313" key="2">
    <source>
        <dbReference type="EMBL" id="VVE15735.1"/>
    </source>
</evidence>
<protein>
    <submittedName>
        <fullName evidence="2">Uncharacterized protein</fullName>
    </submittedName>
</protein>
<feature type="transmembrane region" description="Helical" evidence="1">
    <location>
        <begin position="45"/>
        <end position="71"/>
    </location>
</feature>
<keyword evidence="1" id="KW-0812">Transmembrane</keyword>
<name>A0A5E4VXZ5_9BURK</name>
<dbReference type="Proteomes" id="UP000366819">
    <property type="component" value="Unassembled WGS sequence"/>
</dbReference>
<sequence>MPSTLMIHSTKPERRVKPGFNWAALLFGSLWAFSEGLVLRGGRLVAVDCLAGILWSVGYPATMVAGSAVFIAKNVVVARSGGAWLQQHLAEQGYRAVS</sequence>
<evidence type="ECO:0000256" key="1">
    <source>
        <dbReference type="SAM" id="Phobius"/>
    </source>
</evidence>
<dbReference type="EMBL" id="CABPSN010000003">
    <property type="protein sequence ID" value="VVE15735.1"/>
    <property type="molecule type" value="Genomic_DNA"/>
</dbReference>
<keyword evidence="1" id="KW-0472">Membrane</keyword>
<dbReference type="RefSeq" id="WP_150576402.1">
    <property type="nucleotide sequence ID" value="NZ_CABPSN010000003.1"/>
</dbReference>
<gene>
    <name evidence="2" type="ORF">PAQ31011_02893</name>
</gene>
<accession>A0A5E4VXZ5</accession>